<feature type="compositionally biased region" description="Basic and acidic residues" evidence="1">
    <location>
        <begin position="87"/>
        <end position="98"/>
    </location>
</feature>
<evidence type="ECO:0000313" key="2">
    <source>
        <dbReference type="EMBL" id="QCP47863.1"/>
    </source>
</evidence>
<reference evidence="2 3" key="1">
    <citation type="submission" date="2019-05" db="EMBL/GenBank/DDBJ databases">
        <title>Burkholderia sp. DHOD12, isolated from subtropical forest soil.</title>
        <authorList>
            <person name="Gao Z.-H."/>
            <person name="Qiu L.-H."/>
        </authorList>
    </citation>
    <scope>NUCLEOTIDE SEQUENCE [LARGE SCALE GENOMIC DNA]</scope>
    <source>
        <strain evidence="2 3">DHOD12</strain>
    </source>
</reference>
<proteinExistence type="predicted"/>
<dbReference type="Proteomes" id="UP000298656">
    <property type="component" value="Chromosome 1"/>
</dbReference>
<accession>A0A4P8IM13</accession>
<sequence length="177" mass="19772">MDDVEFLRVRRARVGTGKLGPYVKLMKRLREAGYNCADIAEYLETFESVRVSKQAVAKHFRREALKYETRISNRPQVDSTNQTIVDLDVHPTTPKEKQVSNASNDGLKSAAFQGDASQNQLYDGDKRRGNTASAAAPPAAAPPVLPKQVELVVCDGSTPENQEIFTRYLLKQYQETL</sequence>
<dbReference type="AlphaFoldDB" id="A0A4P8IM13"/>
<feature type="region of interest" description="Disordered" evidence="1">
    <location>
        <begin position="78"/>
        <end position="141"/>
    </location>
</feature>
<evidence type="ECO:0000313" key="3">
    <source>
        <dbReference type="Proteomes" id="UP000298656"/>
    </source>
</evidence>
<gene>
    <name evidence="2" type="ORF">FAZ95_00885</name>
</gene>
<protein>
    <submittedName>
        <fullName evidence="2">Uncharacterized protein</fullName>
    </submittedName>
</protein>
<organism evidence="2 3">
    <name type="scientific">Trinickia violacea</name>
    <dbReference type="NCBI Taxonomy" id="2571746"/>
    <lineage>
        <taxon>Bacteria</taxon>
        <taxon>Pseudomonadati</taxon>
        <taxon>Pseudomonadota</taxon>
        <taxon>Betaproteobacteria</taxon>
        <taxon>Burkholderiales</taxon>
        <taxon>Burkholderiaceae</taxon>
        <taxon>Trinickia</taxon>
    </lineage>
</organism>
<name>A0A4P8IM13_9BURK</name>
<dbReference type="EMBL" id="CP040077">
    <property type="protein sequence ID" value="QCP47863.1"/>
    <property type="molecule type" value="Genomic_DNA"/>
</dbReference>
<dbReference type="RefSeq" id="WP_137330705.1">
    <property type="nucleotide sequence ID" value="NZ_CP040077.1"/>
</dbReference>
<dbReference type="KEGG" id="tvl:FAZ95_00885"/>
<keyword evidence="3" id="KW-1185">Reference proteome</keyword>
<evidence type="ECO:0000256" key="1">
    <source>
        <dbReference type="SAM" id="MobiDB-lite"/>
    </source>
</evidence>